<feature type="compositionally biased region" description="Polar residues" evidence="1">
    <location>
        <begin position="329"/>
        <end position="341"/>
    </location>
</feature>
<feature type="region of interest" description="Disordered" evidence="1">
    <location>
        <begin position="630"/>
        <end position="656"/>
    </location>
</feature>
<evidence type="ECO:0000256" key="1">
    <source>
        <dbReference type="SAM" id="MobiDB-lite"/>
    </source>
</evidence>
<organism evidence="3 4">
    <name type="scientific">Rhododendron simsii</name>
    <name type="common">Sims's rhododendron</name>
    <dbReference type="NCBI Taxonomy" id="118357"/>
    <lineage>
        <taxon>Eukaryota</taxon>
        <taxon>Viridiplantae</taxon>
        <taxon>Streptophyta</taxon>
        <taxon>Embryophyta</taxon>
        <taxon>Tracheophyta</taxon>
        <taxon>Spermatophyta</taxon>
        <taxon>Magnoliopsida</taxon>
        <taxon>eudicotyledons</taxon>
        <taxon>Gunneridae</taxon>
        <taxon>Pentapetalae</taxon>
        <taxon>asterids</taxon>
        <taxon>Ericales</taxon>
        <taxon>Ericaceae</taxon>
        <taxon>Ericoideae</taxon>
        <taxon>Rhodoreae</taxon>
        <taxon>Rhododendron</taxon>
    </lineage>
</organism>
<feature type="region of interest" description="Disordered" evidence="1">
    <location>
        <begin position="276"/>
        <end position="341"/>
    </location>
</feature>
<proteinExistence type="predicted"/>
<accession>A0A834HAW3</accession>
<dbReference type="PANTHER" id="PTHR31182">
    <property type="entry name" value="C2 NT-TYPE DOMAIN-CONTAINING PROTEIN"/>
    <property type="match status" value="1"/>
</dbReference>
<feature type="region of interest" description="Disordered" evidence="1">
    <location>
        <begin position="714"/>
        <end position="739"/>
    </location>
</feature>
<dbReference type="Proteomes" id="UP000626092">
    <property type="component" value="Unassembled WGS sequence"/>
</dbReference>
<feature type="compositionally biased region" description="Acidic residues" evidence="1">
    <location>
        <begin position="312"/>
        <end position="322"/>
    </location>
</feature>
<evidence type="ECO:0000259" key="2">
    <source>
        <dbReference type="PROSITE" id="PS51840"/>
    </source>
</evidence>
<dbReference type="InterPro" id="IPR019448">
    <property type="entry name" value="NT-C2"/>
</dbReference>
<comment type="caution">
    <text evidence="3">The sequence shown here is derived from an EMBL/GenBank/DDBJ whole genome shotgun (WGS) entry which is preliminary data.</text>
</comment>
<reference evidence="3" key="1">
    <citation type="submission" date="2019-11" db="EMBL/GenBank/DDBJ databases">
        <authorList>
            <person name="Liu Y."/>
            <person name="Hou J."/>
            <person name="Li T.-Q."/>
            <person name="Guan C.-H."/>
            <person name="Wu X."/>
            <person name="Wu H.-Z."/>
            <person name="Ling F."/>
            <person name="Zhang R."/>
            <person name="Shi X.-G."/>
            <person name="Ren J.-P."/>
            <person name="Chen E.-F."/>
            <person name="Sun J.-M."/>
        </authorList>
    </citation>
    <scope>NUCLEOTIDE SEQUENCE</scope>
    <source>
        <strain evidence="3">Adult_tree_wgs_1</strain>
        <tissue evidence="3">Leaves</tissue>
    </source>
</reference>
<dbReference type="EMBL" id="WJXA01000002">
    <property type="protein sequence ID" value="KAF7150652.1"/>
    <property type="molecule type" value="Genomic_DNA"/>
</dbReference>
<dbReference type="PANTHER" id="PTHR31182:SF17">
    <property type="entry name" value="EEIG1_EHBP1 PROTEIN AMINO-TERMINAL DOMAIN PROTEIN"/>
    <property type="match status" value="1"/>
</dbReference>
<keyword evidence="4" id="KW-1185">Reference proteome</keyword>
<sequence>MVAKMMKWSPWPPPSAAAAKKFFVKAKQIKLQGFVDDGADEDRRENVMAVEMKWKGGPKHGLVPLIHRPSSKQRRKHVSGQTLVKQGEPIDWDGDEFDNTCSFSTVAKESTFGPWEVSFTLLYEILRAEKPSYLLTEESQTMDCINSMVRDSSGAKAEAKLAAVGKASLNLGELASKMEAQIEAKVPVNFNVAGGANGEATLSLLFCLFGNWHMEWVSIRINKKEEKNGTNLPASGHRKLQESVGDDILSNGLGVVSTILKSFVCFSFVEVRDSQDSPGIVQNSTESKNMEGAKGDELAACDKERLKSPEEASADDDSDESAMFDSDVTSENELVSTSNGVDVTTVIESSSGRLSSETQSDSVKKAGFFSWKRRRLSFRPGKTKGEPLIKRTREDDDLDSVNLYSIPEVNTTIEQSCKTGEKEETSTSGGYWEEKELTSRDGETKLKTDVFLASFDQRSDKAAGESACTALVAVIAHWLHSNQEGMPTRPEFDQLIIEGSSEWRNLCGKEDLINQYPNKHFDLETVMQAGIRPVSVLPEKSFVGFFGPEKFQSLKGFMSFDQIWDGIKGGGEDTRPTLYIVSWNDHFFVLKVDSDAYYIIDTLGERLYEGCDRAYIMRFDDSTVMKGKVDSERVSSSEPTKVDRERVGSEEPTNSGDVCKGQICRGKECCREFIKRFFAAIPLKELESEEEKEPVSYFALHQRLQIEFNFSSSLSSSSSASSLATSSVSSLFSEESADL</sequence>
<dbReference type="AlphaFoldDB" id="A0A834HAW3"/>
<evidence type="ECO:0000313" key="3">
    <source>
        <dbReference type="EMBL" id="KAF7150652.1"/>
    </source>
</evidence>
<feature type="compositionally biased region" description="Polar residues" evidence="1">
    <location>
        <begin position="276"/>
        <end position="287"/>
    </location>
</feature>
<evidence type="ECO:0000313" key="4">
    <source>
        <dbReference type="Proteomes" id="UP000626092"/>
    </source>
</evidence>
<dbReference type="OrthoDB" id="733571at2759"/>
<feature type="compositionally biased region" description="Basic and acidic residues" evidence="1">
    <location>
        <begin position="288"/>
        <end position="310"/>
    </location>
</feature>
<protein>
    <recommendedName>
        <fullName evidence="2">C2 NT-type domain-containing protein</fullName>
    </recommendedName>
</protein>
<feature type="domain" description="C2 NT-type" evidence="2">
    <location>
        <begin position="12"/>
        <end position="206"/>
    </location>
</feature>
<feature type="compositionally biased region" description="Basic and acidic residues" evidence="1">
    <location>
        <begin position="630"/>
        <end position="649"/>
    </location>
</feature>
<dbReference type="PROSITE" id="PS51840">
    <property type="entry name" value="C2_NT"/>
    <property type="match status" value="1"/>
</dbReference>
<feature type="region of interest" description="Disordered" evidence="1">
    <location>
        <begin position="415"/>
        <end position="439"/>
    </location>
</feature>
<gene>
    <name evidence="3" type="ORF">RHSIM_Rhsim02G0201200</name>
</gene>
<name>A0A834HAW3_RHOSS</name>